<evidence type="ECO:0000259" key="11">
    <source>
        <dbReference type="Pfam" id="PF00150"/>
    </source>
</evidence>
<feature type="domain" description="Glycoside hydrolase family 5" evidence="11">
    <location>
        <begin position="85"/>
        <end position="391"/>
    </location>
</feature>
<protein>
    <recommendedName>
        <fullName evidence="2">cellulase</fullName>
        <ecNumber evidence="2">3.2.1.4</ecNumber>
    </recommendedName>
</protein>
<dbReference type="GO" id="GO:0016787">
    <property type="term" value="F:hydrolase activity"/>
    <property type="evidence" value="ECO:0007669"/>
    <property type="project" value="UniProtKB-KW"/>
</dbReference>
<reference evidence="12 13" key="1">
    <citation type="submission" date="2021-01" db="EMBL/GenBank/DDBJ databases">
        <title>WGS of actinomycetes isolated from Thailand.</title>
        <authorList>
            <person name="Thawai C."/>
        </authorList>
    </citation>
    <scope>NUCLEOTIDE SEQUENCE [LARGE SCALE GENOMIC DNA]</scope>
    <source>
        <strain evidence="12 13">CA1R205</strain>
    </source>
</reference>
<keyword evidence="6 8" id="KW-0326">Glycosidase</keyword>
<gene>
    <name evidence="12" type="ORF">JK363_00640</name>
</gene>
<comment type="catalytic activity">
    <reaction evidence="1">
        <text>Endohydrolysis of (1-&gt;4)-beta-D-glucosidic linkages in cellulose, lichenin and cereal beta-D-glucans.</text>
        <dbReference type="EC" id="3.2.1.4"/>
    </reaction>
</comment>
<keyword evidence="5" id="KW-0119">Carbohydrate metabolism</keyword>
<dbReference type="Gene3D" id="3.20.20.80">
    <property type="entry name" value="Glycosidases"/>
    <property type="match status" value="1"/>
</dbReference>
<evidence type="ECO:0000256" key="3">
    <source>
        <dbReference type="ARBA" id="ARBA00022801"/>
    </source>
</evidence>
<dbReference type="PROSITE" id="PS00659">
    <property type="entry name" value="GLYCOSYL_HYDROL_F5"/>
    <property type="match status" value="1"/>
</dbReference>
<keyword evidence="10" id="KW-1133">Transmembrane helix</keyword>
<dbReference type="EC" id="3.2.1.4" evidence="2"/>
<dbReference type="InterPro" id="IPR001547">
    <property type="entry name" value="Glyco_hydro_5"/>
</dbReference>
<organism evidence="12 13">
    <name type="scientific">Streptomyces coffeae</name>
    <dbReference type="NCBI Taxonomy" id="621382"/>
    <lineage>
        <taxon>Bacteria</taxon>
        <taxon>Bacillati</taxon>
        <taxon>Actinomycetota</taxon>
        <taxon>Actinomycetes</taxon>
        <taxon>Kitasatosporales</taxon>
        <taxon>Streptomycetaceae</taxon>
        <taxon>Streptomyces</taxon>
    </lineage>
</organism>
<evidence type="ECO:0000256" key="5">
    <source>
        <dbReference type="ARBA" id="ARBA00023277"/>
    </source>
</evidence>
<evidence type="ECO:0000256" key="1">
    <source>
        <dbReference type="ARBA" id="ARBA00000966"/>
    </source>
</evidence>
<keyword evidence="7" id="KW-0624">Polysaccharide degradation</keyword>
<evidence type="ECO:0000313" key="12">
    <source>
        <dbReference type="EMBL" id="MBL1095201.1"/>
    </source>
</evidence>
<feature type="compositionally biased region" description="Polar residues" evidence="9">
    <location>
        <begin position="53"/>
        <end position="64"/>
    </location>
</feature>
<proteinExistence type="inferred from homology"/>
<evidence type="ECO:0000256" key="9">
    <source>
        <dbReference type="SAM" id="MobiDB-lite"/>
    </source>
</evidence>
<dbReference type="InterPro" id="IPR018087">
    <property type="entry name" value="Glyco_hydro_5_CS"/>
</dbReference>
<keyword evidence="4" id="KW-0136">Cellulose degradation</keyword>
<dbReference type="PANTHER" id="PTHR35923">
    <property type="entry name" value="MAJOR EXTRACELLULAR ENDOGLUCANASE"/>
    <property type="match status" value="1"/>
</dbReference>
<evidence type="ECO:0000256" key="4">
    <source>
        <dbReference type="ARBA" id="ARBA00023001"/>
    </source>
</evidence>
<dbReference type="SUPFAM" id="SSF51445">
    <property type="entry name" value="(Trans)glycosidases"/>
    <property type="match status" value="1"/>
</dbReference>
<evidence type="ECO:0000256" key="6">
    <source>
        <dbReference type="ARBA" id="ARBA00023295"/>
    </source>
</evidence>
<keyword evidence="13" id="KW-1185">Reference proteome</keyword>
<dbReference type="Pfam" id="PF00150">
    <property type="entry name" value="Cellulase"/>
    <property type="match status" value="1"/>
</dbReference>
<feature type="region of interest" description="Disordered" evidence="9">
    <location>
        <begin position="1"/>
        <end position="26"/>
    </location>
</feature>
<sequence length="430" mass="47820">MNSPMDQNNAPTTGETTKTSRIPRPNRLRVGIATAVVAAAAVGGTVTAFAVNSDDSTGSTTAAASNKVAGADSEGPLSTKKGDIVDSDGKKVILTGVNWFGFETGTGAPHGLWSRGYESMLDQMADKGFNTLRLPYANDMFDAKAKVTGVNYKLNPDLKGLKPQQIMDKIVKAATDRGIRVILDQHRPDAQGQSELWYSQSLTEQKWLSDWVKLAKRYKDNDRVIGADLHNEPRGQATWGDGNPKTDWRLAAQKAGDAIHKVNKDWLIFVEGTDRHKNEQFWWGGDLQGVKTHPVKLKENNKVVYSAHDYGPGVYMQGWFMEKNFPKNMPGIWEKHWAYIKKQNIGPLLLGEFGGKKTAGKAKEAVWQNALMDYLKKHEISYTYWSWNPNSGDTGGVLNNDWKTVDKNKMKMLSKYQTPLLEAKKGNKSE</sequence>
<feature type="transmembrane region" description="Helical" evidence="10">
    <location>
        <begin position="28"/>
        <end position="51"/>
    </location>
</feature>
<evidence type="ECO:0000256" key="2">
    <source>
        <dbReference type="ARBA" id="ARBA00012601"/>
    </source>
</evidence>
<evidence type="ECO:0000256" key="10">
    <source>
        <dbReference type="SAM" id="Phobius"/>
    </source>
</evidence>
<comment type="similarity">
    <text evidence="8">Belongs to the glycosyl hydrolase 5 (cellulase A) family.</text>
</comment>
<keyword evidence="10" id="KW-0812">Transmembrane</keyword>
<keyword evidence="10" id="KW-0472">Membrane</keyword>
<feature type="compositionally biased region" description="Polar residues" evidence="9">
    <location>
        <begin position="1"/>
        <end position="20"/>
    </location>
</feature>
<feature type="region of interest" description="Disordered" evidence="9">
    <location>
        <begin position="53"/>
        <end position="82"/>
    </location>
</feature>
<evidence type="ECO:0000256" key="8">
    <source>
        <dbReference type="RuleBase" id="RU361153"/>
    </source>
</evidence>
<evidence type="ECO:0000256" key="7">
    <source>
        <dbReference type="ARBA" id="ARBA00023326"/>
    </source>
</evidence>
<keyword evidence="3 8" id="KW-0378">Hydrolase</keyword>
<name>A0ABS1N5P1_9ACTN</name>
<comment type="caution">
    <text evidence="12">The sequence shown here is derived from an EMBL/GenBank/DDBJ whole genome shotgun (WGS) entry which is preliminary data.</text>
</comment>
<dbReference type="Proteomes" id="UP000634229">
    <property type="component" value="Unassembled WGS sequence"/>
</dbReference>
<dbReference type="PANTHER" id="PTHR35923:SF2">
    <property type="entry name" value="ENDOGLUCANASE"/>
    <property type="match status" value="1"/>
</dbReference>
<dbReference type="InterPro" id="IPR017853">
    <property type="entry name" value="GH"/>
</dbReference>
<evidence type="ECO:0000313" key="13">
    <source>
        <dbReference type="Proteomes" id="UP000634229"/>
    </source>
</evidence>
<dbReference type="EMBL" id="JAERRF010000001">
    <property type="protein sequence ID" value="MBL1095201.1"/>
    <property type="molecule type" value="Genomic_DNA"/>
</dbReference>
<accession>A0ABS1N5P1</accession>